<feature type="domain" description="TonB-dependent receptor plug" evidence="15">
    <location>
        <begin position="51"/>
        <end position="144"/>
    </location>
</feature>
<accession>A0A4V6NCS0</accession>
<keyword evidence="4 11" id="KW-1134">Transmembrane beta strand</keyword>
<evidence type="ECO:0000256" key="8">
    <source>
        <dbReference type="ARBA" id="ARBA00023136"/>
    </source>
</evidence>
<gene>
    <name evidence="16" type="ORF">EV694_1211</name>
</gene>
<keyword evidence="10 11" id="KW-0998">Cell outer membrane</keyword>
<sequence length="725" mass="82187">MRYSPIYCLLFAGFATNVMAETESKEEPTKLAPIIVKEEDNKDYVPGTTTEQIKQATSLRELFSDTPGVSFIGGDGGILEDVKIRGVGGKANDMGVGSGRVALEIDGIPVPPSFKFGHEDTKGRAYFDLANIKTMTVSRGPSFSPTSTGLAGTVSLTTRSAKDVLVNNRPIGIELGGGYDARYHEQMKHVSGAFDTDIIGLSALVSYTHRQSSEAKTHSDYQKLLTDYKRRSEDFFTKWQWELNERNHFTLQAGRYHSSQKTPPKLTAFGTTEPPKFTDTSRKFISVSGSHLVNLGILDKLSWQTSWQKTNTEFSNYINQPLGPIFAPIGQLINRTGTSFDLKGYYGNIIAEKVFNTATLEHNLSYGVDWGREDLEQIKSLFNSQTLFGSTSSSESEQSYIPRSKRKNIGLFIRDRIHFGNTGFSITPSLKWQKFKIKADENSFDRLTDTSEEIYRTYKYTPLNLGLLFDWQVNPEHLLSLNLAQSTRVPSYTETNVADYFHWPAEPNPDLKPETARAISLAWQYHNDWLEQNITLSHTRYTDMIYMNMQYLQITSTDWMVRLENVPKTRVNALEYFAKVNFSWINERLRGLTLSTNIAWAKGKDTHRNQPLNSISPLEGNVRLGYATQHWDMFVRTNFAAKKKEKDIGTDPVYGGKVDPVAGYATVDLGVKYEPNKAFNASLTLYNLFNKQYLRWDDVAGRRGSYRNDFWQPGRAVGIDFAYRF</sequence>
<comment type="caution">
    <text evidence="16">The sequence shown here is derived from an EMBL/GenBank/DDBJ whole genome shotgun (WGS) entry which is preliminary data.</text>
</comment>
<evidence type="ECO:0000256" key="12">
    <source>
        <dbReference type="RuleBase" id="RU003357"/>
    </source>
</evidence>
<evidence type="ECO:0000256" key="4">
    <source>
        <dbReference type="ARBA" id="ARBA00022452"/>
    </source>
</evidence>
<keyword evidence="5 11" id="KW-0812">Transmembrane</keyword>
<evidence type="ECO:0000313" key="17">
    <source>
        <dbReference type="Proteomes" id="UP000294702"/>
    </source>
</evidence>
<evidence type="ECO:0000256" key="7">
    <source>
        <dbReference type="ARBA" id="ARBA00023077"/>
    </source>
</evidence>
<dbReference type="OrthoDB" id="9764669at2"/>
<evidence type="ECO:0000256" key="9">
    <source>
        <dbReference type="ARBA" id="ARBA00023170"/>
    </source>
</evidence>
<comment type="similarity">
    <text evidence="2">Belongs to the TonB-dependent receptor family. Hemoglobin/haptoglobin binding protein subfamily.</text>
</comment>
<dbReference type="CDD" id="cd01347">
    <property type="entry name" value="ligand_gated_channel"/>
    <property type="match status" value="1"/>
</dbReference>
<reference evidence="16 17" key="1">
    <citation type="submission" date="2019-03" db="EMBL/GenBank/DDBJ databases">
        <title>Genomic Encyclopedia of Type Strains, Phase IV (KMG-IV): sequencing the most valuable type-strain genomes for metagenomic binning, comparative biology and taxonomic classification.</title>
        <authorList>
            <person name="Goeker M."/>
        </authorList>
    </citation>
    <scope>NUCLEOTIDE SEQUENCE [LARGE SCALE GENOMIC DNA]</scope>
    <source>
        <strain evidence="16 17">DSM 15534</strain>
    </source>
</reference>
<keyword evidence="7 12" id="KW-0798">TonB box</keyword>
<protein>
    <submittedName>
        <fullName evidence="16">Outer membrane receptor protein involved in Fe transport</fullName>
    </submittedName>
</protein>
<feature type="signal peptide" evidence="13">
    <location>
        <begin position="1"/>
        <end position="20"/>
    </location>
</feature>
<keyword evidence="8 11" id="KW-0472">Membrane</keyword>
<dbReference type="InterPro" id="IPR037066">
    <property type="entry name" value="Plug_dom_sf"/>
</dbReference>
<dbReference type="Pfam" id="PF07715">
    <property type="entry name" value="Plug"/>
    <property type="match status" value="1"/>
</dbReference>
<evidence type="ECO:0000256" key="6">
    <source>
        <dbReference type="ARBA" id="ARBA00022729"/>
    </source>
</evidence>
<dbReference type="PROSITE" id="PS52016">
    <property type="entry name" value="TONB_DEPENDENT_REC_3"/>
    <property type="match status" value="1"/>
</dbReference>
<feature type="chain" id="PRO_5020797799" evidence="13">
    <location>
        <begin position="21"/>
        <end position="725"/>
    </location>
</feature>
<dbReference type="RefSeq" id="WP_132690480.1">
    <property type="nucleotide sequence ID" value="NZ_SMFT01000002.1"/>
</dbReference>
<dbReference type="GO" id="GO:0009279">
    <property type="term" value="C:cell outer membrane"/>
    <property type="evidence" value="ECO:0007669"/>
    <property type="project" value="UniProtKB-SubCell"/>
</dbReference>
<evidence type="ECO:0000259" key="15">
    <source>
        <dbReference type="Pfam" id="PF07715"/>
    </source>
</evidence>
<evidence type="ECO:0000256" key="2">
    <source>
        <dbReference type="ARBA" id="ARBA00008143"/>
    </source>
</evidence>
<evidence type="ECO:0000256" key="11">
    <source>
        <dbReference type="PROSITE-ProRule" id="PRU01360"/>
    </source>
</evidence>
<feature type="domain" description="TonB-dependent receptor-like beta-barrel" evidence="14">
    <location>
        <begin position="230"/>
        <end position="688"/>
    </location>
</feature>
<dbReference type="InterPro" id="IPR000531">
    <property type="entry name" value="Beta-barrel_TonB"/>
</dbReference>
<dbReference type="PANTHER" id="PTHR30069:SF29">
    <property type="entry name" value="HEMOGLOBIN AND HEMOGLOBIN-HAPTOGLOBIN-BINDING PROTEIN 1-RELATED"/>
    <property type="match status" value="1"/>
</dbReference>
<dbReference type="SUPFAM" id="SSF56935">
    <property type="entry name" value="Porins"/>
    <property type="match status" value="1"/>
</dbReference>
<dbReference type="AlphaFoldDB" id="A0A4V6NCS0"/>
<dbReference type="InterPro" id="IPR012910">
    <property type="entry name" value="Plug_dom"/>
</dbReference>
<dbReference type="EMBL" id="SMFT01000002">
    <property type="protein sequence ID" value="TCJ98785.1"/>
    <property type="molecule type" value="Genomic_DNA"/>
</dbReference>
<dbReference type="Pfam" id="PF00593">
    <property type="entry name" value="TonB_dep_Rec_b-barrel"/>
    <property type="match status" value="1"/>
</dbReference>
<comment type="subcellular location">
    <subcellularLocation>
        <location evidence="1 11">Cell outer membrane</location>
        <topology evidence="1 11">Multi-pass membrane protein</topology>
    </subcellularLocation>
</comment>
<dbReference type="InterPro" id="IPR039426">
    <property type="entry name" value="TonB-dep_rcpt-like"/>
</dbReference>
<dbReference type="PANTHER" id="PTHR30069">
    <property type="entry name" value="TONB-DEPENDENT OUTER MEMBRANE RECEPTOR"/>
    <property type="match status" value="1"/>
</dbReference>
<keyword evidence="9 16" id="KW-0675">Receptor</keyword>
<dbReference type="Gene3D" id="2.170.130.10">
    <property type="entry name" value="TonB-dependent receptor, plug domain"/>
    <property type="match status" value="1"/>
</dbReference>
<evidence type="ECO:0000313" key="16">
    <source>
        <dbReference type="EMBL" id="TCJ98785.1"/>
    </source>
</evidence>
<keyword evidence="3 11" id="KW-0813">Transport</keyword>
<evidence type="ECO:0000256" key="5">
    <source>
        <dbReference type="ARBA" id="ARBA00022692"/>
    </source>
</evidence>
<name>A0A4V6NCS0_9PAST</name>
<dbReference type="GO" id="GO:0044718">
    <property type="term" value="P:siderophore transmembrane transport"/>
    <property type="evidence" value="ECO:0007669"/>
    <property type="project" value="TreeGrafter"/>
</dbReference>
<evidence type="ECO:0000256" key="3">
    <source>
        <dbReference type="ARBA" id="ARBA00022448"/>
    </source>
</evidence>
<dbReference type="InterPro" id="IPR036942">
    <property type="entry name" value="Beta-barrel_TonB_sf"/>
</dbReference>
<dbReference type="GO" id="GO:0015344">
    <property type="term" value="F:siderophore uptake transmembrane transporter activity"/>
    <property type="evidence" value="ECO:0007669"/>
    <property type="project" value="TreeGrafter"/>
</dbReference>
<dbReference type="Proteomes" id="UP000294702">
    <property type="component" value="Unassembled WGS sequence"/>
</dbReference>
<evidence type="ECO:0000256" key="10">
    <source>
        <dbReference type="ARBA" id="ARBA00023237"/>
    </source>
</evidence>
<keyword evidence="6 13" id="KW-0732">Signal</keyword>
<organism evidence="16 17">
    <name type="scientific">Volucribacter psittacicida</name>
    <dbReference type="NCBI Taxonomy" id="203482"/>
    <lineage>
        <taxon>Bacteria</taxon>
        <taxon>Pseudomonadati</taxon>
        <taxon>Pseudomonadota</taxon>
        <taxon>Gammaproteobacteria</taxon>
        <taxon>Pasteurellales</taxon>
        <taxon>Pasteurellaceae</taxon>
        <taxon>Volucribacter</taxon>
    </lineage>
</organism>
<keyword evidence="17" id="KW-1185">Reference proteome</keyword>
<dbReference type="Gene3D" id="2.40.170.20">
    <property type="entry name" value="TonB-dependent receptor, beta-barrel domain"/>
    <property type="match status" value="1"/>
</dbReference>
<evidence type="ECO:0000259" key="14">
    <source>
        <dbReference type="Pfam" id="PF00593"/>
    </source>
</evidence>
<evidence type="ECO:0000256" key="1">
    <source>
        <dbReference type="ARBA" id="ARBA00004571"/>
    </source>
</evidence>
<evidence type="ECO:0000256" key="13">
    <source>
        <dbReference type="SAM" id="SignalP"/>
    </source>
</evidence>
<proteinExistence type="inferred from homology"/>